<sequence>MTQKITARELADVARIVDAPTRNTPVDRNFGMPTRLYGITVGSYLAFFGVMAAGFQTRQLAIPMVIFTLYVVMAFGVPALWTRMQPDNPGAPQTWREFRRRGMQTGTGPIGAGDAIVQVLLLPVLVLFWGIAVVAVAALA</sequence>
<evidence type="ECO:0000313" key="2">
    <source>
        <dbReference type="EMBL" id="MFC4294415.1"/>
    </source>
</evidence>
<keyword evidence="1" id="KW-0812">Transmembrane</keyword>
<dbReference type="Proteomes" id="UP001595828">
    <property type="component" value="Unassembled WGS sequence"/>
</dbReference>
<gene>
    <name evidence="2" type="ORF">ACFO0A_05005</name>
</gene>
<keyword evidence="1" id="KW-1133">Transmembrane helix</keyword>
<comment type="caution">
    <text evidence="2">The sequence shown here is derived from an EMBL/GenBank/DDBJ whole genome shotgun (WGS) entry which is preliminary data.</text>
</comment>
<reference evidence="3" key="1">
    <citation type="journal article" date="2019" name="Int. J. Syst. Evol. Microbiol.">
        <title>The Global Catalogue of Microorganisms (GCM) 10K type strain sequencing project: providing services to taxonomists for standard genome sequencing and annotation.</title>
        <authorList>
            <consortium name="The Broad Institute Genomics Platform"/>
            <consortium name="The Broad Institute Genome Sequencing Center for Infectious Disease"/>
            <person name="Wu L."/>
            <person name="Ma J."/>
        </authorList>
    </citation>
    <scope>NUCLEOTIDE SEQUENCE [LARGE SCALE GENOMIC DNA]</scope>
    <source>
        <strain evidence="3">CGMCC 1.12989</strain>
    </source>
</reference>
<proteinExistence type="predicted"/>
<evidence type="ECO:0000256" key="1">
    <source>
        <dbReference type="SAM" id="Phobius"/>
    </source>
</evidence>
<feature type="transmembrane region" description="Helical" evidence="1">
    <location>
        <begin position="115"/>
        <end position="139"/>
    </location>
</feature>
<organism evidence="2 3">
    <name type="scientific">Novosphingobium tardum</name>
    <dbReference type="NCBI Taxonomy" id="1538021"/>
    <lineage>
        <taxon>Bacteria</taxon>
        <taxon>Pseudomonadati</taxon>
        <taxon>Pseudomonadota</taxon>
        <taxon>Alphaproteobacteria</taxon>
        <taxon>Sphingomonadales</taxon>
        <taxon>Sphingomonadaceae</taxon>
        <taxon>Novosphingobium</taxon>
    </lineage>
</organism>
<keyword evidence="3" id="KW-1185">Reference proteome</keyword>
<dbReference type="RefSeq" id="WP_379537866.1">
    <property type="nucleotide sequence ID" value="NZ_JBHSDR010000003.1"/>
</dbReference>
<keyword evidence="1" id="KW-0472">Membrane</keyword>
<name>A0ABV8RPE0_9SPHN</name>
<dbReference type="EMBL" id="JBHSDR010000003">
    <property type="protein sequence ID" value="MFC4294415.1"/>
    <property type="molecule type" value="Genomic_DNA"/>
</dbReference>
<feature type="transmembrane region" description="Helical" evidence="1">
    <location>
        <begin position="36"/>
        <end position="55"/>
    </location>
</feature>
<protein>
    <submittedName>
        <fullName evidence="2">Uncharacterized protein</fullName>
    </submittedName>
</protein>
<feature type="transmembrane region" description="Helical" evidence="1">
    <location>
        <begin position="62"/>
        <end position="81"/>
    </location>
</feature>
<evidence type="ECO:0000313" key="3">
    <source>
        <dbReference type="Proteomes" id="UP001595828"/>
    </source>
</evidence>
<accession>A0ABV8RPE0</accession>